<proteinExistence type="predicted"/>
<evidence type="ECO:0008006" key="4">
    <source>
        <dbReference type="Google" id="ProtNLM"/>
    </source>
</evidence>
<dbReference type="RefSeq" id="WP_131848647.1">
    <property type="nucleotide sequence ID" value="NZ_SLXV01000015.1"/>
</dbReference>
<dbReference type="EMBL" id="SLXV01000015">
    <property type="protein sequence ID" value="TCP68773.1"/>
    <property type="molecule type" value="Genomic_DNA"/>
</dbReference>
<dbReference type="Pfam" id="PF05991">
    <property type="entry name" value="NYN_YacP"/>
    <property type="match status" value="1"/>
</dbReference>
<name>A0A4R2RYS8_9BACL</name>
<dbReference type="Proteomes" id="UP000294746">
    <property type="component" value="Unassembled WGS sequence"/>
</dbReference>
<keyword evidence="1" id="KW-0175">Coiled coil</keyword>
<organism evidence="2 3">
    <name type="scientific">Baia soyae</name>
    <dbReference type="NCBI Taxonomy" id="1544746"/>
    <lineage>
        <taxon>Bacteria</taxon>
        <taxon>Bacillati</taxon>
        <taxon>Bacillota</taxon>
        <taxon>Bacilli</taxon>
        <taxon>Bacillales</taxon>
        <taxon>Thermoactinomycetaceae</taxon>
        <taxon>Baia</taxon>
    </lineage>
</organism>
<reference evidence="2 3" key="1">
    <citation type="submission" date="2019-03" db="EMBL/GenBank/DDBJ databases">
        <title>Genomic Encyclopedia of Type Strains, Phase IV (KMG-IV): sequencing the most valuable type-strain genomes for metagenomic binning, comparative biology and taxonomic classification.</title>
        <authorList>
            <person name="Goeker M."/>
        </authorList>
    </citation>
    <scope>NUCLEOTIDE SEQUENCE [LARGE SCALE GENOMIC DNA]</scope>
    <source>
        <strain evidence="2 3">DSM 46831</strain>
    </source>
</reference>
<feature type="coiled-coil region" evidence="1">
    <location>
        <begin position="16"/>
        <end position="47"/>
    </location>
</feature>
<protein>
    <recommendedName>
        <fullName evidence="4">RNA-binding protein with PIN domain</fullName>
    </recommendedName>
</protein>
<dbReference type="InterPro" id="IPR010298">
    <property type="entry name" value="YacP-like"/>
</dbReference>
<evidence type="ECO:0000313" key="2">
    <source>
        <dbReference type="EMBL" id="TCP68773.1"/>
    </source>
</evidence>
<accession>A0A4R2RYS8</accession>
<dbReference type="PANTHER" id="PTHR34547:SF1">
    <property type="entry name" value="YACP-LIKE NYN DOMAIN PROTEIN"/>
    <property type="match status" value="1"/>
</dbReference>
<evidence type="ECO:0000256" key="1">
    <source>
        <dbReference type="SAM" id="Coils"/>
    </source>
</evidence>
<keyword evidence="3" id="KW-1185">Reference proteome</keyword>
<dbReference type="CDD" id="cd10912">
    <property type="entry name" value="PIN_YacP-like"/>
    <property type="match status" value="1"/>
</dbReference>
<comment type="caution">
    <text evidence="2">The sequence shown here is derived from an EMBL/GenBank/DDBJ whole genome shotgun (WGS) entry which is preliminary data.</text>
</comment>
<gene>
    <name evidence="2" type="ORF">EDD57_11513</name>
</gene>
<sequence length="174" mass="20567">MASRREEWLVVDGYNVIGLQSNIHRKERRLEEQRNQLISQLSEYQAMTGRKVYVVFDAHQTPGARVQKIQEKVEVIFTCKDETADEYIEQFVRKSKNPHRRIFVATSDYLEQRMVFGQGAYRVSSRELLEQIRSARVQLGEDLRTQESTSPKNKLGDYLSLNLQKEFEKLRRKK</sequence>
<dbReference type="PANTHER" id="PTHR34547">
    <property type="entry name" value="YACP-LIKE NYN DOMAIN PROTEIN"/>
    <property type="match status" value="1"/>
</dbReference>
<evidence type="ECO:0000313" key="3">
    <source>
        <dbReference type="Proteomes" id="UP000294746"/>
    </source>
</evidence>
<dbReference type="OrthoDB" id="9792160at2"/>
<dbReference type="AlphaFoldDB" id="A0A4R2RYS8"/>